<feature type="transmembrane region" description="Helical" evidence="1">
    <location>
        <begin position="85"/>
        <end position="106"/>
    </location>
</feature>
<comment type="caution">
    <text evidence="2">The sequence shown here is derived from an EMBL/GenBank/DDBJ whole genome shotgun (WGS) entry which is preliminary data.</text>
</comment>
<keyword evidence="3" id="KW-1185">Reference proteome</keyword>
<dbReference type="EMBL" id="AGWY01000013">
    <property type="protein sequence ID" value="EKS33235.1"/>
    <property type="molecule type" value="Genomic_DNA"/>
</dbReference>
<accession>K8P0R4</accession>
<keyword evidence="1" id="KW-0812">Transmembrane</keyword>
<dbReference type="OrthoDB" id="8129598at2"/>
<dbReference type="RefSeq" id="WP_002714146.1">
    <property type="nucleotide sequence ID" value="NZ_KB375281.1"/>
</dbReference>
<dbReference type="PATRIC" id="fig|883079.3.peg.3349"/>
<reference evidence="2 3" key="1">
    <citation type="submission" date="2012-04" db="EMBL/GenBank/DDBJ databases">
        <title>The Genome Sequence of Afipia clevelandensis ATCC 49720.</title>
        <authorList>
            <consortium name="The Broad Institute Genome Sequencing Platform"/>
            <person name="Earl A."/>
            <person name="Ward D."/>
            <person name="Feldgarden M."/>
            <person name="Gevers D."/>
            <person name="Huys G."/>
            <person name="Walker B."/>
            <person name="Young S.K."/>
            <person name="Zeng Q."/>
            <person name="Gargeya S."/>
            <person name="Fitzgerald M."/>
            <person name="Haas B."/>
            <person name="Abouelleil A."/>
            <person name="Alvarado L."/>
            <person name="Arachchi H.M."/>
            <person name="Berlin A."/>
            <person name="Chapman S.B."/>
            <person name="Goldberg J."/>
            <person name="Griggs A."/>
            <person name="Gujja S."/>
            <person name="Hansen M."/>
            <person name="Howarth C."/>
            <person name="Imamovic A."/>
            <person name="Larimer J."/>
            <person name="McCowen C."/>
            <person name="Montmayeur A."/>
            <person name="Murphy C."/>
            <person name="Neiman D."/>
            <person name="Pearson M."/>
            <person name="Priest M."/>
            <person name="Roberts A."/>
            <person name="Saif S."/>
            <person name="Shea T."/>
            <person name="Sisk P."/>
            <person name="Sykes S."/>
            <person name="Wortman J."/>
            <person name="Nusbaum C."/>
            <person name="Birren B."/>
        </authorList>
    </citation>
    <scope>NUCLEOTIDE SEQUENCE [LARGE SCALE GENOMIC DNA]</scope>
    <source>
        <strain evidence="2 3">ATCC 49720</strain>
    </source>
</reference>
<evidence type="ECO:0000313" key="3">
    <source>
        <dbReference type="Proteomes" id="UP000001095"/>
    </source>
</evidence>
<evidence type="ECO:0000256" key="1">
    <source>
        <dbReference type="SAM" id="Phobius"/>
    </source>
</evidence>
<dbReference type="Proteomes" id="UP000001095">
    <property type="component" value="Unassembled WGS sequence"/>
</dbReference>
<protein>
    <submittedName>
        <fullName evidence="2">Uncharacterized protein</fullName>
    </submittedName>
</protein>
<dbReference type="AlphaFoldDB" id="K8P0R4"/>
<feature type="transmembrane region" description="Helical" evidence="1">
    <location>
        <begin position="21"/>
        <end position="39"/>
    </location>
</feature>
<evidence type="ECO:0000313" key="2">
    <source>
        <dbReference type="EMBL" id="EKS33235.1"/>
    </source>
</evidence>
<proteinExistence type="predicted"/>
<dbReference type="HOGENOM" id="CLU_164829_1_0_5"/>
<keyword evidence="1" id="KW-0472">Membrane</keyword>
<sequence length="109" mass="11557">MSDRTRIFTQTTSLASHILPVSGTMIGVCVTLVGLVKVAEARSGGTHVDEYAALAAVSFLASALTSYLSIRFAGKTKLCARLEQAADMIFILALMAITLVATLFAYEVI</sequence>
<gene>
    <name evidence="2" type="ORF">HMPREF9696_03276</name>
</gene>
<keyword evidence="1" id="KW-1133">Transmembrane helix</keyword>
<organism evidence="2 3">
    <name type="scientific">Afipia clevelandensis ATCC 49720</name>
    <dbReference type="NCBI Taxonomy" id="883079"/>
    <lineage>
        <taxon>Bacteria</taxon>
        <taxon>Pseudomonadati</taxon>
        <taxon>Pseudomonadota</taxon>
        <taxon>Alphaproteobacteria</taxon>
        <taxon>Hyphomicrobiales</taxon>
        <taxon>Nitrobacteraceae</taxon>
        <taxon>Afipia</taxon>
    </lineage>
</organism>
<feature type="transmembrane region" description="Helical" evidence="1">
    <location>
        <begin position="51"/>
        <end position="73"/>
    </location>
</feature>
<name>K8P0R4_9BRAD</name>